<dbReference type="PRINTS" id="PR00038">
    <property type="entry name" value="HTHLUXR"/>
</dbReference>
<dbReference type="GO" id="GO:0043531">
    <property type="term" value="F:ADP binding"/>
    <property type="evidence" value="ECO:0007669"/>
    <property type="project" value="InterPro"/>
</dbReference>
<dbReference type="PROSITE" id="PS50043">
    <property type="entry name" value="HTH_LUXR_2"/>
    <property type="match status" value="1"/>
</dbReference>
<dbReference type="SUPFAM" id="SSF46894">
    <property type="entry name" value="C-terminal effector domain of the bipartite response regulators"/>
    <property type="match status" value="1"/>
</dbReference>
<dbReference type="InterPro" id="IPR011990">
    <property type="entry name" value="TPR-like_helical_dom_sf"/>
</dbReference>
<dbReference type="PANTHER" id="PTHR47691:SF3">
    <property type="entry name" value="HTH-TYPE TRANSCRIPTIONAL REGULATOR RV0890C-RELATED"/>
    <property type="match status" value="1"/>
</dbReference>
<dbReference type="RefSeq" id="WP_208260046.1">
    <property type="nucleotide sequence ID" value="NZ_JAGEOJ010000015.1"/>
</dbReference>
<sequence>MASSATSPSVSTRGGNLPAELTRFIGRRRELAEVRQELERARLVTLCGAGGVGKTRLAVKVAEEIRRHFADGCWLVELSSETGVQAIPRAVVAALEIPDRSGADPVDLLAAYLSGKRVLLVLDTCEHVADACAMLVEVLLRAAPGLQIIATSRRPLTILGEHTYQVHPFPVGENEADSGEAVELFVERVRAVLPDFEVSGANLPEVIELCRRLDGIPLALELAAMRLRVMALSQLVERLDDRFRVLGGVRIGGGRQQTLLTTVRWSYELCEEAERLLWARLAVFPGSFDLAAAESVCGAKEPDDEILDTLAGLVEKSIVTYDPHTGRYRMLDSIREYAGDLLDGLGERQELRRRHRDSYRAFVERAVERWCGGGQVGLFDAIRQAMPNLRAAFDYCLSTAGEERTGLEMISALSFFWFEGLELGTGGEWLEQALDLVPEACLERGWGLRALANVEMLRGDFERSQASLAEAMLIAETEPGSTLLGHVLHTRGTALVLSGKVADGLDSFKKAMSVFEERGFDDPHALCTMVVQAGAHTLRGETGEALALLTRCLPLCAEREDLWSEGFARWMRALTRWRAGEPAAAVSDLRRSMEMKESVGDIYQVALAFDLYAFCLTDLGEVGTAALLLGAGDALWIRMKGEAGPAWDALRQRCVDKLTAKMGEARLADDRARGTALSAADALLVMKGKRALPEAPAGPGPLTGPSPLTRRETQVAKLVAEGLSNRQIAERLVISKRTADSHLEHILTKLGFISRAQIAAWVATTEQRQTETQGPRDSPSAG</sequence>
<dbReference type="PRINTS" id="PR00364">
    <property type="entry name" value="DISEASERSIST"/>
</dbReference>
<dbReference type="Pfam" id="PF00196">
    <property type="entry name" value="GerE"/>
    <property type="match status" value="1"/>
</dbReference>
<dbReference type="InterPro" id="IPR036388">
    <property type="entry name" value="WH-like_DNA-bd_sf"/>
</dbReference>
<dbReference type="InterPro" id="IPR000792">
    <property type="entry name" value="Tscrpt_reg_LuxR_C"/>
</dbReference>
<dbReference type="InterPro" id="IPR058852">
    <property type="entry name" value="HTH_77"/>
</dbReference>
<dbReference type="Pfam" id="PF25872">
    <property type="entry name" value="HTH_77"/>
    <property type="match status" value="1"/>
</dbReference>
<dbReference type="InterPro" id="IPR016032">
    <property type="entry name" value="Sig_transdc_resp-reg_C-effctor"/>
</dbReference>
<feature type="domain" description="HTH luxR-type" evidence="1">
    <location>
        <begin position="701"/>
        <end position="766"/>
    </location>
</feature>
<name>A0A939PH58_9ACTN</name>
<dbReference type="Gene3D" id="1.25.40.10">
    <property type="entry name" value="Tetratricopeptide repeat domain"/>
    <property type="match status" value="1"/>
</dbReference>
<dbReference type="EMBL" id="JAGEOJ010000015">
    <property type="protein sequence ID" value="MBO2452158.1"/>
    <property type="molecule type" value="Genomic_DNA"/>
</dbReference>
<dbReference type="Pfam" id="PF00931">
    <property type="entry name" value="NB-ARC"/>
    <property type="match status" value="1"/>
</dbReference>
<protein>
    <submittedName>
        <fullName evidence="2">LuxR family transcriptional regulator</fullName>
    </submittedName>
</protein>
<dbReference type="Gene3D" id="1.10.10.10">
    <property type="entry name" value="Winged helix-like DNA-binding domain superfamily/Winged helix DNA-binding domain"/>
    <property type="match status" value="1"/>
</dbReference>
<accession>A0A939PH58</accession>
<dbReference type="GO" id="GO:0003677">
    <property type="term" value="F:DNA binding"/>
    <property type="evidence" value="ECO:0007669"/>
    <property type="project" value="InterPro"/>
</dbReference>
<organism evidence="2 3">
    <name type="scientific">Actinomadura barringtoniae</name>
    <dbReference type="NCBI Taxonomy" id="1427535"/>
    <lineage>
        <taxon>Bacteria</taxon>
        <taxon>Bacillati</taxon>
        <taxon>Actinomycetota</taxon>
        <taxon>Actinomycetes</taxon>
        <taxon>Streptosporangiales</taxon>
        <taxon>Thermomonosporaceae</taxon>
        <taxon>Actinomadura</taxon>
    </lineage>
</organism>
<keyword evidence="3" id="KW-1185">Reference proteome</keyword>
<dbReference type="PANTHER" id="PTHR47691">
    <property type="entry name" value="REGULATOR-RELATED"/>
    <property type="match status" value="1"/>
</dbReference>
<dbReference type="GO" id="GO:0006355">
    <property type="term" value="P:regulation of DNA-templated transcription"/>
    <property type="evidence" value="ECO:0007669"/>
    <property type="project" value="InterPro"/>
</dbReference>
<comment type="caution">
    <text evidence="2">The sequence shown here is derived from an EMBL/GenBank/DDBJ whole genome shotgun (WGS) entry which is preliminary data.</text>
</comment>
<evidence type="ECO:0000313" key="2">
    <source>
        <dbReference type="EMBL" id="MBO2452158.1"/>
    </source>
</evidence>
<dbReference type="CDD" id="cd06170">
    <property type="entry name" value="LuxR_C_like"/>
    <property type="match status" value="1"/>
</dbReference>
<dbReference type="SMART" id="SM00421">
    <property type="entry name" value="HTH_LUXR"/>
    <property type="match status" value="1"/>
</dbReference>
<evidence type="ECO:0000313" key="3">
    <source>
        <dbReference type="Proteomes" id="UP000669179"/>
    </source>
</evidence>
<evidence type="ECO:0000259" key="1">
    <source>
        <dbReference type="PROSITE" id="PS50043"/>
    </source>
</evidence>
<reference evidence="2" key="1">
    <citation type="submission" date="2021-03" db="EMBL/GenBank/DDBJ databases">
        <authorList>
            <person name="Kanchanasin P."/>
            <person name="Saeng-In P."/>
            <person name="Phongsopitanun W."/>
            <person name="Yuki M."/>
            <person name="Kudo T."/>
            <person name="Ohkuma M."/>
            <person name="Tanasupawat S."/>
        </authorList>
    </citation>
    <scope>NUCLEOTIDE SEQUENCE</scope>
    <source>
        <strain evidence="2">GKU 128</strain>
    </source>
</reference>
<proteinExistence type="predicted"/>
<gene>
    <name evidence="2" type="ORF">J4573_34070</name>
</gene>
<dbReference type="InterPro" id="IPR002182">
    <property type="entry name" value="NB-ARC"/>
</dbReference>
<dbReference type="SUPFAM" id="SSF48452">
    <property type="entry name" value="TPR-like"/>
    <property type="match status" value="2"/>
</dbReference>
<dbReference type="InterPro" id="IPR027417">
    <property type="entry name" value="P-loop_NTPase"/>
</dbReference>
<dbReference type="Proteomes" id="UP000669179">
    <property type="component" value="Unassembled WGS sequence"/>
</dbReference>
<dbReference type="AlphaFoldDB" id="A0A939PH58"/>
<dbReference type="SUPFAM" id="SSF52540">
    <property type="entry name" value="P-loop containing nucleoside triphosphate hydrolases"/>
    <property type="match status" value="1"/>
</dbReference>
<dbReference type="Gene3D" id="3.40.50.300">
    <property type="entry name" value="P-loop containing nucleotide triphosphate hydrolases"/>
    <property type="match status" value="1"/>
</dbReference>